<dbReference type="PANTHER" id="PTHR11686:SF56">
    <property type="entry name" value="GLUTATHIONE HYDROLASE 1 PROENZYME-RELATED"/>
    <property type="match status" value="1"/>
</dbReference>
<feature type="binding site" evidence="5">
    <location>
        <position position="129"/>
    </location>
    <ligand>
        <name>L-glutamate</name>
        <dbReference type="ChEBI" id="CHEBI:29985"/>
    </ligand>
</feature>
<dbReference type="EC" id="3.4.19.13" evidence="6"/>
<feature type="binding site" evidence="5">
    <location>
        <position position="499"/>
    </location>
    <ligand>
        <name>L-glutamate</name>
        <dbReference type="ChEBI" id="CHEBI:29985"/>
    </ligand>
</feature>
<evidence type="ECO:0000256" key="1">
    <source>
        <dbReference type="ARBA" id="ARBA00009381"/>
    </source>
</evidence>
<organism evidence="7 8">
    <name type="scientific">Conger conger</name>
    <name type="common">Conger eel</name>
    <name type="synonym">Muraena conger</name>
    <dbReference type="NCBI Taxonomy" id="82655"/>
    <lineage>
        <taxon>Eukaryota</taxon>
        <taxon>Metazoa</taxon>
        <taxon>Chordata</taxon>
        <taxon>Craniata</taxon>
        <taxon>Vertebrata</taxon>
        <taxon>Euteleostomi</taxon>
        <taxon>Actinopterygii</taxon>
        <taxon>Neopterygii</taxon>
        <taxon>Teleostei</taxon>
        <taxon>Anguilliformes</taxon>
        <taxon>Congridae</taxon>
        <taxon>Conger</taxon>
    </lineage>
</organism>
<evidence type="ECO:0000256" key="6">
    <source>
        <dbReference type="RuleBase" id="RU368068"/>
    </source>
</evidence>
<comment type="catalytic activity">
    <reaction evidence="6">
        <text>glutathione + H2O = L-cysteinylglycine + L-glutamate</text>
        <dbReference type="Rhea" id="RHEA:28807"/>
        <dbReference type="ChEBI" id="CHEBI:15377"/>
        <dbReference type="ChEBI" id="CHEBI:29985"/>
        <dbReference type="ChEBI" id="CHEBI:57925"/>
        <dbReference type="ChEBI" id="CHEBI:61694"/>
        <dbReference type="EC" id="3.4.19.13"/>
    </reaction>
</comment>
<comment type="caution">
    <text evidence="7">The sequence shown here is derived from an EMBL/GenBank/DDBJ whole genome shotgun (WGS) entry which is preliminary data.</text>
</comment>
<dbReference type="AlphaFoldDB" id="A0A9Q1D805"/>
<dbReference type="Proteomes" id="UP001152803">
    <property type="component" value="Unassembled WGS sequence"/>
</dbReference>
<evidence type="ECO:0000313" key="8">
    <source>
        <dbReference type="Proteomes" id="UP001152803"/>
    </source>
</evidence>
<dbReference type="InterPro" id="IPR000101">
    <property type="entry name" value="GGT_peptidase"/>
</dbReference>
<dbReference type="PANTHER" id="PTHR11686">
    <property type="entry name" value="GAMMA GLUTAMYL TRANSPEPTIDASE"/>
    <property type="match status" value="1"/>
</dbReference>
<dbReference type="NCBIfam" id="TIGR00066">
    <property type="entry name" value="g_glut_trans"/>
    <property type="match status" value="1"/>
</dbReference>
<dbReference type="Gene3D" id="3.60.20.40">
    <property type="match status" value="1"/>
</dbReference>
<dbReference type="GO" id="GO:0050727">
    <property type="term" value="P:regulation of inflammatory response"/>
    <property type="evidence" value="ECO:0007669"/>
    <property type="project" value="TreeGrafter"/>
</dbReference>
<evidence type="ECO:0000256" key="4">
    <source>
        <dbReference type="PIRSR" id="PIRSR600101-1"/>
    </source>
</evidence>
<comment type="subcellular location">
    <subcellularLocation>
        <location evidence="6">Membrane</location>
        <topology evidence="6">Single-pass type II membrane protein</topology>
    </subcellularLocation>
</comment>
<keyword evidence="6" id="KW-0808">Transferase</keyword>
<dbReference type="InterPro" id="IPR055262">
    <property type="entry name" value="GGT_CS"/>
</dbReference>
<feature type="active site" description="Nucleophile" evidence="4">
    <location>
        <position position="406"/>
    </location>
</feature>
<dbReference type="GO" id="GO:0002682">
    <property type="term" value="P:regulation of immune system process"/>
    <property type="evidence" value="ECO:0007669"/>
    <property type="project" value="TreeGrafter"/>
</dbReference>
<dbReference type="GO" id="GO:0031179">
    <property type="term" value="P:peptide modification"/>
    <property type="evidence" value="ECO:0007669"/>
    <property type="project" value="TreeGrafter"/>
</dbReference>
<keyword evidence="6" id="KW-0472">Membrane</keyword>
<keyword evidence="8" id="KW-1185">Reference proteome</keyword>
<reference evidence="7" key="1">
    <citation type="journal article" date="2023" name="Science">
        <title>Genome structures resolve the early diversification of teleost fishes.</title>
        <authorList>
            <person name="Parey E."/>
            <person name="Louis A."/>
            <person name="Montfort J."/>
            <person name="Bouchez O."/>
            <person name="Roques C."/>
            <person name="Iampietro C."/>
            <person name="Lluch J."/>
            <person name="Castinel A."/>
            <person name="Donnadieu C."/>
            <person name="Desvignes T."/>
            <person name="Floi Bucao C."/>
            <person name="Jouanno E."/>
            <person name="Wen M."/>
            <person name="Mejri S."/>
            <person name="Dirks R."/>
            <person name="Jansen H."/>
            <person name="Henkel C."/>
            <person name="Chen W.J."/>
            <person name="Zahm M."/>
            <person name="Cabau C."/>
            <person name="Klopp C."/>
            <person name="Thompson A.W."/>
            <person name="Robinson-Rechavi M."/>
            <person name="Braasch I."/>
            <person name="Lecointre G."/>
            <person name="Bobe J."/>
            <person name="Postlethwait J.H."/>
            <person name="Berthelot C."/>
            <person name="Roest Crollius H."/>
            <person name="Guiguen Y."/>
        </authorList>
    </citation>
    <scope>NUCLEOTIDE SEQUENCE</scope>
    <source>
        <strain evidence="7">Concon-B</strain>
    </source>
</reference>
<dbReference type="GO" id="GO:0006751">
    <property type="term" value="P:glutathione catabolic process"/>
    <property type="evidence" value="ECO:0007669"/>
    <property type="project" value="UniProtKB-UniRule"/>
</dbReference>
<name>A0A9Q1D805_CONCO</name>
<evidence type="ECO:0000256" key="3">
    <source>
        <dbReference type="ARBA" id="ARBA00084097"/>
    </source>
</evidence>
<comment type="catalytic activity">
    <reaction evidence="6">
        <text>an N-terminal (5-L-glutamyl)-[peptide] + an alpha-amino acid = 5-L-glutamyl amino acid + an N-terminal L-alpha-aminoacyl-[peptide]</text>
        <dbReference type="Rhea" id="RHEA:23904"/>
        <dbReference type="Rhea" id="RHEA-COMP:9780"/>
        <dbReference type="Rhea" id="RHEA-COMP:9795"/>
        <dbReference type="ChEBI" id="CHEBI:77644"/>
        <dbReference type="ChEBI" id="CHEBI:78597"/>
        <dbReference type="ChEBI" id="CHEBI:78599"/>
        <dbReference type="ChEBI" id="CHEBI:78608"/>
        <dbReference type="EC" id="2.3.2.2"/>
    </reaction>
</comment>
<dbReference type="PROSITE" id="PS00462">
    <property type="entry name" value="G_GLU_TRANSPEPTIDASE"/>
    <property type="match status" value="1"/>
</dbReference>
<dbReference type="OrthoDB" id="1081007at2759"/>
<keyword evidence="3" id="KW-1199">Hemostasis impairing toxin</keyword>
<comment type="catalytic activity">
    <reaction evidence="6">
        <text>an S-substituted glutathione + H2O = an S-substituted L-cysteinylglycine + L-glutamate</text>
        <dbReference type="Rhea" id="RHEA:59468"/>
        <dbReference type="ChEBI" id="CHEBI:15377"/>
        <dbReference type="ChEBI" id="CHEBI:29985"/>
        <dbReference type="ChEBI" id="CHEBI:90779"/>
        <dbReference type="ChEBI" id="CHEBI:143103"/>
        <dbReference type="EC" id="3.4.19.13"/>
    </reaction>
</comment>
<dbReference type="EC" id="2.3.2.2" evidence="6"/>
<dbReference type="GO" id="GO:0036374">
    <property type="term" value="F:glutathione hydrolase activity"/>
    <property type="evidence" value="ECO:0007669"/>
    <property type="project" value="UniProtKB-UniRule"/>
</dbReference>
<keyword evidence="6" id="KW-0378">Hydrolase</keyword>
<keyword evidence="6" id="KW-0812">Transmembrane</keyword>
<sequence length="593" mass="63918">MCLVFSCMPVCVFCVCGSSRRMVQKSIVLGLAVLLVAVVCIFLGVFFGVERRSSSSPSYFSKAAVATDSGTCSEIGSEILQKGGSAVDASIASLLCVGLVNAHSMGIGGGLFLTIYDSSTGKMETIDARETAPMFATEGMFGSDALLARKGGLSIAVPGEIRGYGLAHKRHGRLPWKELFTPSIRLASEGFPVGGALARAIASNKDTILNDTALCEVFCDSSKTDILKENNKITFPKLAKTYEQLSVNGAEAFYNGTMAENIVNDIKAAGGIMTLKDLQDYTPILDEHPLNISLGPYTMGVPNAPSSGPILGLILNLLQGFGLTGASVSSPEQKALTYHRITESFRFAYAQRTRLGDPAFLNITELIRNITSDELANDIRRRITDNTTHPTSYYESEFTLPDNHGTAHLSVVAEDGSAVAATSTINHYFGSKVRSPSTGIILNNEMDDFSSPNITNYFEVPPSPNNYIRPGKRPMSSMCPAILLDKSNTVKMVVGAAGGTRITTATALVILNALFFEYDLKRSVAEPRLHNQLYPNVTLLEKGFDKGVMAGLEQRNHALEMRDKIADVQTVMRQGDRLYAESDPRKGGYSAGY</sequence>
<comment type="similarity">
    <text evidence="1">Belongs to the gamma-glutamyltransferase family.</text>
</comment>
<feature type="transmembrane region" description="Helical" evidence="6">
    <location>
        <begin position="27"/>
        <end position="49"/>
    </location>
</feature>
<feature type="binding site" evidence="5">
    <location>
        <begin position="476"/>
        <end position="477"/>
    </location>
    <ligand>
        <name>L-glutamate</name>
        <dbReference type="ChEBI" id="CHEBI:29985"/>
    </ligand>
</feature>
<dbReference type="EMBL" id="JAFJMO010000012">
    <property type="protein sequence ID" value="KAJ8261029.1"/>
    <property type="molecule type" value="Genomic_DNA"/>
</dbReference>
<accession>A0A9Q1D805</accession>
<keyword evidence="3" id="KW-0800">Toxin</keyword>
<dbReference type="GO" id="GO:0103068">
    <property type="term" value="F:leukotriene C4 gamma-glutamyl transferase activity"/>
    <property type="evidence" value="ECO:0007669"/>
    <property type="project" value="UniProtKB-EC"/>
</dbReference>
<dbReference type="FunFam" id="3.60.20.40:FF:000001">
    <property type="entry name" value="Gamma-glutamyltranspeptidase 1"/>
    <property type="match status" value="1"/>
</dbReference>
<keyword evidence="6" id="KW-1133">Transmembrane helix</keyword>
<protein>
    <recommendedName>
        <fullName evidence="6">Glutathione hydrolase</fullName>
        <ecNumber evidence="6">2.3.2.2</ecNumber>
        <ecNumber evidence="6">3.4.19.13</ecNumber>
    </recommendedName>
    <alternativeName>
        <fullName evidence="6">Gamma-glutamyltransferase</fullName>
    </alternativeName>
    <alternativeName>
        <fullName evidence="6">Gamma-glutamyltranspeptidase</fullName>
    </alternativeName>
</protein>
<dbReference type="Pfam" id="PF01019">
    <property type="entry name" value="G_glu_transpept"/>
    <property type="match status" value="1"/>
</dbReference>
<evidence type="ECO:0000256" key="5">
    <source>
        <dbReference type="PIRSR" id="PIRSR600101-2"/>
    </source>
</evidence>
<comment type="function">
    <text evidence="6">Cleaves the gamma-glutamyl peptide bond of glutathione and glutathione conjugates.</text>
</comment>
<dbReference type="GO" id="GO:0005886">
    <property type="term" value="C:plasma membrane"/>
    <property type="evidence" value="ECO:0007669"/>
    <property type="project" value="TreeGrafter"/>
</dbReference>
<dbReference type="InterPro" id="IPR043137">
    <property type="entry name" value="GGT_ssub_C"/>
</dbReference>
<comment type="pathway">
    <text evidence="6">Sulfur metabolism; glutathione metabolism.</text>
</comment>
<dbReference type="InterPro" id="IPR043138">
    <property type="entry name" value="GGT_lsub"/>
</dbReference>
<dbReference type="SUPFAM" id="SSF56235">
    <property type="entry name" value="N-terminal nucleophile aminohydrolases (Ntn hydrolases)"/>
    <property type="match status" value="1"/>
</dbReference>
<proteinExistence type="inferred from homology"/>
<keyword evidence="6" id="KW-0012">Acyltransferase</keyword>
<dbReference type="InterPro" id="IPR029055">
    <property type="entry name" value="Ntn_hydrolases_N"/>
</dbReference>
<dbReference type="Gene3D" id="1.10.246.130">
    <property type="match status" value="1"/>
</dbReference>
<evidence type="ECO:0000256" key="2">
    <source>
        <dbReference type="ARBA" id="ARBA00023180"/>
    </source>
</evidence>
<feature type="binding site" evidence="5">
    <location>
        <position position="448"/>
    </location>
    <ligand>
        <name>L-glutamate</name>
        <dbReference type="ChEBI" id="CHEBI:29985"/>
    </ligand>
</feature>
<gene>
    <name evidence="7" type="ORF">COCON_G00167520</name>
</gene>
<dbReference type="FunFam" id="1.10.246.130:FF:000002">
    <property type="entry name" value="glutathione hydrolase 1 proenzyme"/>
    <property type="match status" value="1"/>
</dbReference>
<evidence type="ECO:0000313" key="7">
    <source>
        <dbReference type="EMBL" id="KAJ8261029.1"/>
    </source>
</evidence>
<feature type="binding site" evidence="5">
    <location>
        <begin position="424"/>
        <end position="426"/>
    </location>
    <ligand>
        <name>L-glutamate</name>
        <dbReference type="ChEBI" id="CHEBI:29985"/>
    </ligand>
</feature>
<dbReference type="PRINTS" id="PR01210">
    <property type="entry name" value="GGTRANSPTASE"/>
</dbReference>
<keyword evidence="2" id="KW-0325">Glycoprotein</keyword>
<keyword evidence="3" id="KW-1202">Platelet aggregation activating toxin</keyword>